<dbReference type="GO" id="GO:0005737">
    <property type="term" value="C:cytoplasm"/>
    <property type="evidence" value="ECO:0007669"/>
    <property type="project" value="TreeGrafter"/>
</dbReference>
<feature type="compositionally biased region" description="Low complexity" evidence="2">
    <location>
        <begin position="292"/>
        <end position="319"/>
    </location>
</feature>
<feature type="compositionally biased region" description="Polar residues" evidence="2">
    <location>
        <begin position="838"/>
        <end position="857"/>
    </location>
</feature>
<feature type="compositionally biased region" description="Polar residues" evidence="2">
    <location>
        <begin position="475"/>
        <end position="487"/>
    </location>
</feature>
<dbReference type="PANTHER" id="PTHR11216:SF170">
    <property type="entry name" value="DYNAMIN ASSOCIATED PROTEIN 160, ISOFORM D"/>
    <property type="match status" value="1"/>
</dbReference>
<comment type="caution">
    <text evidence="6">The sequence shown here is derived from an EMBL/GenBank/DDBJ whole genome shotgun (WGS) entry which is preliminary data.</text>
</comment>
<dbReference type="InterPro" id="IPR009060">
    <property type="entry name" value="UBA-like_sf"/>
</dbReference>
<feature type="region of interest" description="Disordered" evidence="2">
    <location>
        <begin position="1"/>
        <end position="28"/>
    </location>
</feature>
<organism evidence="6 7">
    <name type="scientific">Geranomyces variabilis</name>
    <dbReference type="NCBI Taxonomy" id="109894"/>
    <lineage>
        <taxon>Eukaryota</taxon>
        <taxon>Fungi</taxon>
        <taxon>Fungi incertae sedis</taxon>
        <taxon>Chytridiomycota</taxon>
        <taxon>Chytridiomycota incertae sedis</taxon>
        <taxon>Chytridiomycetes</taxon>
        <taxon>Spizellomycetales</taxon>
        <taxon>Powellomycetaceae</taxon>
        <taxon>Geranomyces</taxon>
    </lineage>
</organism>
<dbReference type="SMART" id="SM00027">
    <property type="entry name" value="EH"/>
    <property type="match status" value="3"/>
</dbReference>
<feature type="compositionally biased region" description="Polar residues" evidence="2">
    <location>
        <begin position="1095"/>
        <end position="1106"/>
    </location>
</feature>
<dbReference type="InterPro" id="IPR011992">
    <property type="entry name" value="EF-hand-dom_pair"/>
</dbReference>
<dbReference type="GO" id="GO:0016197">
    <property type="term" value="P:endosomal transport"/>
    <property type="evidence" value="ECO:0007669"/>
    <property type="project" value="TreeGrafter"/>
</dbReference>
<proteinExistence type="predicted"/>
<dbReference type="Gene3D" id="1.10.238.10">
    <property type="entry name" value="EF-hand"/>
    <property type="match status" value="3"/>
</dbReference>
<reference evidence="6" key="1">
    <citation type="submission" date="2020-05" db="EMBL/GenBank/DDBJ databases">
        <title>Phylogenomic resolution of chytrid fungi.</title>
        <authorList>
            <person name="Stajich J.E."/>
            <person name="Amses K."/>
            <person name="Simmons R."/>
            <person name="Seto K."/>
            <person name="Myers J."/>
            <person name="Bonds A."/>
            <person name="Quandt C.A."/>
            <person name="Barry K."/>
            <person name="Liu P."/>
            <person name="Grigoriev I."/>
            <person name="Longcore J.E."/>
            <person name="James T.Y."/>
        </authorList>
    </citation>
    <scope>NUCLEOTIDE SEQUENCE</scope>
    <source>
        <strain evidence="6">JEL0379</strain>
    </source>
</reference>
<feature type="compositionally biased region" description="Low complexity" evidence="2">
    <location>
        <begin position="979"/>
        <end position="988"/>
    </location>
</feature>
<dbReference type="SUPFAM" id="SSF46934">
    <property type="entry name" value="UBA-like"/>
    <property type="match status" value="1"/>
</dbReference>
<protein>
    <submittedName>
        <fullName evidence="6">Uncharacterized protein</fullName>
    </submittedName>
</protein>
<dbReference type="SUPFAM" id="SSF47473">
    <property type="entry name" value="EF-hand"/>
    <property type="match status" value="3"/>
</dbReference>
<dbReference type="GO" id="GO:0006897">
    <property type="term" value="P:endocytosis"/>
    <property type="evidence" value="ECO:0007669"/>
    <property type="project" value="TreeGrafter"/>
</dbReference>
<dbReference type="CDD" id="cd00052">
    <property type="entry name" value="EH"/>
    <property type="match status" value="3"/>
</dbReference>
<feature type="domain" description="EF-hand" evidence="5">
    <location>
        <begin position="65"/>
        <end position="100"/>
    </location>
</feature>
<feature type="region of interest" description="Disordered" evidence="2">
    <location>
        <begin position="292"/>
        <end position="336"/>
    </location>
</feature>
<name>A0AAD5XPV4_9FUNG</name>
<dbReference type="Pfam" id="PF12763">
    <property type="entry name" value="EH"/>
    <property type="match status" value="3"/>
</dbReference>
<feature type="domain" description="UBA" evidence="3">
    <location>
        <begin position="1316"/>
        <end position="1357"/>
    </location>
</feature>
<dbReference type="PANTHER" id="PTHR11216">
    <property type="entry name" value="EH DOMAIN"/>
    <property type="match status" value="1"/>
</dbReference>
<dbReference type="InterPro" id="IPR015940">
    <property type="entry name" value="UBA"/>
</dbReference>
<dbReference type="SMART" id="SM00165">
    <property type="entry name" value="UBA"/>
    <property type="match status" value="1"/>
</dbReference>
<feature type="region of interest" description="Disordered" evidence="2">
    <location>
        <begin position="770"/>
        <end position="1014"/>
    </location>
</feature>
<evidence type="ECO:0000259" key="4">
    <source>
        <dbReference type="PROSITE" id="PS50031"/>
    </source>
</evidence>
<evidence type="ECO:0000256" key="2">
    <source>
        <dbReference type="SAM" id="MobiDB-lite"/>
    </source>
</evidence>
<feature type="compositionally biased region" description="Pro residues" evidence="2">
    <location>
        <begin position="804"/>
        <end position="813"/>
    </location>
</feature>
<dbReference type="PROSITE" id="PS50222">
    <property type="entry name" value="EF_HAND_2"/>
    <property type="match status" value="2"/>
</dbReference>
<dbReference type="GO" id="GO:0005886">
    <property type="term" value="C:plasma membrane"/>
    <property type="evidence" value="ECO:0007669"/>
    <property type="project" value="TreeGrafter"/>
</dbReference>
<feature type="region of interest" description="Disordered" evidence="2">
    <location>
        <begin position="1290"/>
        <end position="1320"/>
    </location>
</feature>
<dbReference type="GO" id="GO:0005509">
    <property type="term" value="F:calcium ion binding"/>
    <property type="evidence" value="ECO:0007669"/>
    <property type="project" value="InterPro"/>
</dbReference>
<feature type="coiled-coil region" evidence="1">
    <location>
        <begin position="528"/>
        <end position="562"/>
    </location>
</feature>
<dbReference type="InterPro" id="IPR000261">
    <property type="entry name" value="EH_dom"/>
</dbReference>
<dbReference type="EMBL" id="JADGJQ010000042">
    <property type="protein sequence ID" value="KAJ3176338.1"/>
    <property type="molecule type" value="Genomic_DNA"/>
</dbReference>
<evidence type="ECO:0000256" key="1">
    <source>
        <dbReference type="SAM" id="Coils"/>
    </source>
</evidence>
<feature type="region of interest" description="Disordered" evidence="2">
    <location>
        <begin position="1089"/>
        <end position="1123"/>
    </location>
</feature>
<dbReference type="InterPro" id="IPR002048">
    <property type="entry name" value="EF_hand_dom"/>
</dbReference>
<dbReference type="Proteomes" id="UP001212152">
    <property type="component" value="Unassembled WGS sequence"/>
</dbReference>
<dbReference type="Gene3D" id="1.10.8.10">
    <property type="entry name" value="DNA helicase RuvA subunit, C-terminal domain"/>
    <property type="match status" value="1"/>
</dbReference>
<keyword evidence="7" id="KW-1185">Reference proteome</keyword>
<sequence length="1358" mass="142936">MASAWASSGDPFASPGTPSAETPGGFPLSADETAVYDHLYKLADPTGKLTVQPQEAVAFLSKSRLPQNVLSEIWQQADSDRKGYLTQADFWKSLKMIALAQSGKSPNLSSLGTSTPIPVFEGVAVPHRTAPVTSHLTGGNQFAPAAAMSPQRTGPLSTHNTGGSGLGSGRVASHNTGGTQVSAHTTGGPGRYDITSEERDRFSAAFASCGPVDGTVSGDAARDLFMRSTLPVDQLGRIWSLVDTNAAGKLTLPQFTVAMYLITKLRQGVLSTIPPVVPADLWAAVNRSARSSSESISDPVPSAESPLPGLAPSPSARPLNRMSTMLPGTASPRMDRRRTMIGSPGFSVNTDWAVTAEEKSQFDQYFDAIDVQKKSFVTGQESYDLFLKAKLPQSELAKIWDLADKEKRGNLRKEEFAVAMHLIRARMAGDALPQTLPADLVPPSMRGAQQTSLGSALSTQPTRSSTADLDLMGDFTSSPSPQPTETAALSKPAFEAPRSLSFSNIPSAHEVADFQNRERDLASRKHDLQQVEQQIELLQPTVEELRQKRAEIDAEYKSATEKRNEMAMQLSQLRGVYETESQITTELEQELRREQQMVQIGAQELQQAQQTVAMLTQEKENLEQTLQQTLKYNEDAKRIIAETTDAAAPLRIELEKLRAELHKQVQHRQVNDQLLEAAQRDYQQVHGDVQIETANLEREKSRNLHVTQQIAVQSSINERERLRLQGLIAEKEAEAVKSQAAPALPAAVKLAEPKGDIYAAFSAAGATALPASEGPPAIQTRQPSVANGLVSPSPVTPVAGTPTKKPPPRPPAAKKPERGQPLTPLNGTEVPGAGHMTPESTKSMQTPQQKDLSTPKLSGSPAPVTATASGLTDVSPGKSKPSSPAKTSEKDDFEALFQSNKPTTKRSIDSLAAAANASRPSPASGFRAASPLASTTSPLTAPAQATPTTSSPGGKTSKGGFSLGFEPRKDSGEGGGKRSGSSSASVRSLPLLDKQDAAKTETPLSAPVTNSAHQLNVANDEDTFSFSTAPGSLSALADTTVSTANLAADSAIAGNAGPASHLDREFGVGHADGAAGFSNPDFDADFASVFPQATPAPTGSVSSSDGQRPPPIEPVPDSRPLVKRTDTALPEVDLEAEFKDGFADAQVAAQGSPSKLPVEFDDAAFVAGRFDDDAFSFDSSFRDFASPAGAGAASVVAPPVIPEFEADFAAAFSGGSDPFAASAFSFGEPLAKTPDFASSAATQMSAADMDALFGGGGGSVGSATVGANNENDSAFDDAFAADAFTTAFGAAPSPKKSAGNENERPPPPALPQRKETADDAEEVKQIVALGFSKEQAVNALDLNGFDVAKATNYLLDAK</sequence>
<evidence type="ECO:0000259" key="5">
    <source>
        <dbReference type="PROSITE" id="PS50222"/>
    </source>
</evidence>
<gene>
    <name evidence="6" type="ORF">HDU87_005380</name>
</gene>
<feature type="coiled-coil region" evidence="1">
    <location>
        <begin position="605"/>
        <end position="639"/>
    </location>
</feature>
<dbReference type="PROSITE" id="PS50030">
    <property type="entry name" value="UBA"/>
    <property type="match status" value="1"/>
</dbReference>
<feature type="compositionally biased region" description="Basic and acidic residues" evidence="2">
    <location>
        <begin position="966"/>
        <end position="976"/>
    </location>
</feature>
<feature type="region of interest" description="Disordered" evidence="2">
    <location>
        <begin position="1054"/>
        <end position="1074"/>
    </location>
</feature>
<feature type="compositionally biased region" description="Polar residues" evidence="2">
    <location>
        <begin position="447"/>
        <end position="467"/>
    </location>
</feature>
<feature type="compositionally biased region" description="Low complexity" evidence="2">
    <location>
        <begin position="875"/>
        <end position="886"/>
    </location>
</feature>
<feature type="domain" description="EH" evidence="4">
    <location>
        <begin position="32"/>
        <end position="118"/>
    </location>
</feature>
<evidence type="ECO:0000259" key="3">
    <source>
        <dbReference type="PROSITE" id="PS50030"/>
    </source>
</evidence>
<feature type="domain" description="EH" evidence="4">
    <location>
        <begin position="198"/>
        <end position="288"/>
    </location>
</feature>
<keyword evidence="1" id="KW-0175">Coiled coil</keyword>
<dbReference type="SMART" id="SM00054">
    <property type="entry name" value="EFh"/>
    <property type="match status" value="3"/>
</dbReference>
<feature type="domain" description="EF-hand" evidence="5">
    <location>
        <begin position="391"/>
        <end position="426"/>
    </location>
</feature>
<accession>A0AAD5XPV4</accession>
<evidence type="ECO:0000313" key="6">
    <source>
        <dbReference type="EMBL" id="KAJ3176338.1"/>
    </source>
</evidence>
<dbReference type="PROSITE" id="PS50031">
    <property type="entry name" value="EH"/>
    <property type="match status" value="3"/>
</dbReference>
<feature type="region of interest" description="Disordered" evidence="2">
    <location>
        <begin position="436"/>
        <end position="492"/>
    </location>
</feature>
<evidence type="ECO:0000313" key="7">
    <source>
        <dbReference type="Proteomes" id="UP001212152"/>
    </source>
</evidence>
<feature type="domain" description="EH" evidence="4">
    <location>
        <begin position="358"/>
        <end position="447"/>
    </location>
</feature>
<feature type="compositionally biased region" description="Low complexity" evidence="2">
    <location>
        <begin position="910"/>
        <end position="960"/>
    </location>
</feature>